<dbReference type="Proteomes" id="UP001054837">
    <property type="component" value="Unassembled WGS sequence"/>
</dbReference>
<comment type="subcellular location">
    <subcellularLocation>
        <location evidence="1">Membrane</location>
        <topology evidence="1">Multi-pass membrane protein</topology>
    </subcellularLocation>
</comment>
<keyword evidence="10 12" id="KW-0739">Sodium transport</keyword>
<evidence type="ECO:0000256" key="10">
    <source>
        <dbReference type="ARBA" id="ARBA00023201"/>
    </source>
</evidence>
<comment type="caution">
    <text evidence="15">The sequence shown here is derived from an EMBL/GenBank/DDBJ whole genome shotgun (WGS) entry which is preliminary data.</text>
</comment>
<keyword evidence="11 12" id="KW-0407">Ion channel</keyword>
<evidence type="ECO:0000256" key="4">
    <source>
        <dbReference type="ARBA" id="ARBA00022461"/>
    </source>
</evidence>
<keyword evidence="7" id="KW-0915">Sodium</keyword>
<dbReference type="AlphaFoldDB" id="A0AAV4VHG6"/>
<dbReference type="Gene3D" id="1.10.287.770">
    <property type="entry name" value="YojJ-like"/>
    <property type="match status" value="1"/>
</dbReference>
<feature type="compositionally biased region" description="Basic and acidic residues" evidence="13">
    <location>
        <begin position="81"/>
        <end position="92"/>
    </location>
</feature>
<proteinExistence type="inferred from homology"/>
<evidence type="ECO:0000256" key="3">
    <source>
        <dbReference type="ARBA" id="ARBA00022448"/>
    </source>
</evidence>
<evidence type="ECO:0000256" key="6">
    <source>
        <dbReference type="ARBA" id="ARBA00022989"/>
    </source>
</evidence>
<keyword evidence="16" id="KW-1185">Reference proteome</keyword>
<dbReference type="InterPro" id="IPR001873">
    <property type="entry name" value="ENaC"/>
</dbReference>
<evidence type="ECO:0000256" key="1">
    <source>
        <dbReference type="ARBA" id="ARBA00004141"/>
    </source>
</evidence>
<evidence type="ECO:0000256" key="2">
    <source>
        <dbReference type="ARBA" id="ARBA00007193"/>
    </source>
</evidence>
<comment type="similarity">
    <text evidence="2 12">Belongs to the amiloride-sensitive sodium channel (TC 1.A.6) family.</text>
</comment>
<keyword evidence="9 14" id="KW-0472">Membrane</keyword>
<evidence type="ECO:0000313" key="15">
    <source>
        <dbReference type="EMBL" id="GIY69316.1"/>
    </source>
</evidence>
<keyword evidence="8 12" id="KW-0406">Ion transport</keyword>
<evidence type="ECO:0000256" key="13">
    <source>
        <dbReference type="SAM" id="MobiDB-lite"/>
    </source>
</evidence>
<gene>
    <name evidence="15" type="primary">asic4_9</name>
    <name evidence="15" type="ORF">CDAR_121201</name>
</gene>
<keyword evidence="4 12" id="KW-0894">Sodium channel</keyword>
<protein>
    <submittedName>
        <fullName evidence="15">Acid-sensing ion channel 4</fullName>
    </submittedName>
</protein>
<dbReference type="GO" id="GO:0005272">
    <property type="term" value="F:sodium channel activity"/>
    <property type="evidence" value="ECO:0007669"/>
    <property type="project" value="UniProtKB-KW"/>
</dbReference>
<accession>A0AAV4VHG6</accession>
<evidence type="ECO:0000256" key="12">
    <source>
        <dbReference type="RuleBase" id="RU000679"/>
    </source>
</evidence>
<dbReference type="EMBL" id="BPLQ01013033">
    <property type="protein sequence ID" value="GIY69316.1"/>
    <property type="molecule type" value="Genomic_DNA"/>
</dbReference>
<dbReference type="Pfam" id="PF00858">
    <property type="entry name" value="ASC"/>
    <property type="match status" value="1"/>
</dbReference>
<dbReference type="GO" id="GO:0016020">
    <property type="term" value="C:membrane"/>
    <property type="evidence" value="ECO:0007669"/>
    <property type="project" value="UniProtKB-SubCell"/>
</dbReference>
<sequence length="92" mass="10731">MLDSHRLMTSQLFADLGGCLGLYIGVSLLTILEIFELFKSLFFIIRNKMYAKMRPKASKKDHQIGLQWAAVRSHKYHSRTRHDENKGKVKHE</sequence>
<evidence type="ECO:0000256" key="7">
    <source>
        <dbReference type="ARBA" id="ARBA00023053"/>
    </source>
</evidence>
<evidence type="ECO:0000256" key="9">
    <source>
        <dbReference type="ARBA" id="ARBA00023136"/>
    </source>
</evidence>
<evidence type="ECO:0000313" key="16">
    <source>
        <dbReference type="Proteomes" id="UP001054837"/>
    </source>
</evidence>
<keyword evidence="3 12" id="KW-0813">Transport</keyword>
<organism evidence="15 16">
    <name type="scientific">Caerostris darwini</name>
    <dbReference type="NCBI Taxonomy" id="1538125"/>
    <lineage>
        <taxon>Eukaryota</taxon>
        <taxon>Metazoa</taxon>
        <taxon>Ecdysozoa</taxon>
        <taxon>Arthropoda</taxon>
        <taxon>Chelicerata</taxon>
        <taxon>Arachnida</taxon>
        <taxon>Araneae</taxon>
        <taxon>Araneomorphae</taxon>
        <taxon>Entelegynae</taxon>
        <taxon>Araneoidea</taxon>
        <taxon>Araneidae</taxon>
        <taxon>Caerostris</taxon>
    </lineage>
</organism>
<keyword evidence="6 14" id="KW-1133">Transmembrane helix</keyword>
<reference evidence="15 16" key="1">
    <citation type="submission" date="2021-06" db="EMBL/GenBank/DDBJ databases">
        <title>Caerostris darwini draft genome.</title>
        <authorList>
            <person name="Kono N."/>
            <person name="Arakawa K."/>
        </authorList>
    </citation>
    <scope>NUCLEOTIDE SEQUENCE [LARGE SCALE GENOMIC DNA]</scope>
</reference>
<evidence type="ECO:0000256" key="5">
    <source>
        <dbReference type="ARBA" id="ARBA00022692"/>
    </source>
</evidence>
<feature type="transmembrane region" description="Helical" evidence="14">
    <location>
        <begin position="20"/>
        <end position="45"/>
    </location>
</feature>
<evidence type="ECO:0000256" key="14">
    <source>
        <dbReference type="SAM" id="Phobius"/>
    </source>
</evidence>
<name>A0AAV4VHG6_9ARAC</name>
<feature type="region of interest" description="Disordered" evidence="13">
    <location>
        <begin position="73"/>
        <end position="92"/>
    </location>
</feature>
<keyword evidence="5 12" id="KW-0812">Transmembrane</keyword>
<evidence type="ECO:0000256" key="11">
    <source>
        <dbReference type="ARBA" id="ARBA00023303"/>
    </source>
</evidence>
<evidence type="ECO:0000256" key="8">
    <source>
        <dbReference type="ARBA" id="ARBA00023065"/>
    </source>
</evidence>